<organism evidence="2">
    <name type="scientific">Candidatus Enterococcus clewellii</name>
    <dbReference type="NCBI Taxonomy" id="1834193"/>
    <lineage>
        <taxon>Bacteria</taxon>
        <taxon>Bacillati</taxon>
        <taxon>Bacillota</taxon>
        <taxon>Bacilli</taxon>
        <taxon>Lactobacillales</taxon>
        <taxon>Enterococcaceae</taxon>
        <taxon>Enterococcus</taxon>
    </lineage>
</organism>
<dbReference type="PANTHER" id="PTHR37038:SF12">
    <property type="entry name" value="TRANSCRIPTIONAL REGULATOR"/>
    <property type="match status" value="1"/>
</dbReference>
<dbReference type="EMBL" id="NGMM01000002">
    <property type="protein sequence ID" value="OTP17662.1"/>
    <property type="molecule type" value="Genomic_DNA"/>
</dbReference>
<dbReference type="Proteomes" id="UP000195141">
    <property type="component" value="Chromosome"/>
</dbReference>
<evidence type="ECO:0000259" key="1">
    <source>
        <dbReference type="PROSITE" id="PS50943"/>
    </source>
</evidence>
<dbReference type="InterPro" id="IPR010057">
    <property type="entry name" value="Transcription_activator_Rgg_C"/>
</dbReference>
<dbReference type="CDD" id="cd00093">
    <property type="entry name" value="HTH_XRE"/>
    <property type="match status" value="1"/>
</dbReference>
<proteinExistence type="predicted"/>
<dbReference type="InterPro" id="IPR001387">
    <property type="entry name" value="Cro/C1-type_HTH"/>
</dbReference>
<name>A0A242K937_9ENTE</name>
<dbReference type="Gene3D" id="1.10.260.40">
    <property type="entry name" value="lambda repressor-like DNA-binding domains"/>
    <property type="match status" value="1"/>
</dbReference>
<protein>
    <recommendedName>
        <fullName evidence="1">HTH cro/C1-type domain-containing protein</fullName>
    </recommendedName>
</protein>
<dbReference type="GO" id="GO:0003677">
    <property type="term" value="F:DNA binding"/>
    <property type="evidence" value="ECO:0007669"/>
    <property type="project" value="InterPro"/>
</dbReference>
<dbReference type="Pfam" id="PF01381">
    <property type="entry name" value="HTH_3"/>
    <property type="match status" value="1"/>
</dbReference>
<dbReference type="SUPFAM" id="SSF47413">
    <property type="entry name" value="lambda repressor-like DNA-binding domains"/>
    <property type="match status" value="1"/>
</dbReference>
<dbReference type="OrthoDB" id="2310942at2"/>
<reference evidence="3" key="2">
    <citation type="submission" date="2017-05" db="EMBL/GenBank/DDBJ databases">
        <authorList>
            <consortium name="The Broad Institute Genomics Platform"/>
            <consortium name="The Broad Institute Genomic Center for Infectious Diseases"/>
            <person name="Earl A."/>
            <person name="Manson A."/>
            <person name="Schwartman J."/>
            <person name="Gilmore M."/>
            <person name="Abouelleil A."/>
            <person name="Cao P."/>
            <person name="Chapman S."/>
            <person name="Cusick C."/>
            <person name="Shea T."/>
            <person name="Young S."/>
            <person name="Neafsey D."/>
            <person name="Nusbaum C."/>
            <person name="Birren B."/>
        </authorList>
    </citation>
    <scope>NUCLEOTIDE SEQUENCE</scope>
    <source>
        <strain evidence="3">9E7_DIV0242</strain>
    </source>
</reference>
<sequence>MEIGETLRYLRENKHYTKKAVADGIVSISFYSQVEQGNSSITIELFFKLLKKLNVTFDEFFLIANDFTPSEEDRLWNNFISAYYEEDLGKMIKERNNIQQAIDNSFSENPVFETYLLTADLAINRTKYEQPQQKDIDKLFHILFSVDTWTLFELKLFINTIHFFDVDLIMLLSSKMLDYSNKYHTKTEHISMYNSALINLIGALLKHRLMDEAAYFITILRRQSASHKDLYERNMLLYLDGIRLLILEATEKGTRKVSKSIEIFDTLGMSGRATRYRNEIRDFFGIEIPTFDRVDL</sequence>
<dbReference type="Gene3D" id="1.25.40.400">
    <property type="match status" value="1"/>
</dbReference>
<keyword evidence="4" id="KW-1185">Reference proteome</keyword>
<accession>A0A242K937</accession>
<dbReference type="AlphaFoldDB" id="A0A242K937"/>
<feature type="domain" description="HTH cro/C1-type" evidence="1">
    <location>
        <begin position="7"/>
        <end position="60"/>
    </location>
</feature>
<dbReference type="PANTHER" id="PTHR37038">
    <property type="entry name" value="TRANSCRIPTIONAL REGULATOR-RELATED"/>
    <property type="match status" value="1"/>
</dbReference>
<dbReference type="Pfam" id="PF21259">
    <property type="entry name" value="Rgg_C"/>
    <property type="match status" value="1"/>
</dbReference>
<dbReference type="InterPro" id="IPR053163">
    <property type="entry name" value="HTH-type_regulator_Rgg"/>
</dbReference>
<reference evidence="3" key="3">
    <citation type="submission" date="2024-03" db="EMBL/GenBank/DDBJ databases">
        <title>The Genome Sequence of Enterococcus sp. DIV0242b.</title>
        <authorList>
            <consortium name="The Broad Institute Genomics Platform"/>
            <consortium name="The Broad Institute Microbial Omics Core"/>
            <consortium name="The Broad Institute Genomic Center for Infectious Diseases"/>
            <person name="Earl A."/>
            <person name="Manson A."/>
            <person name="Gilmore M."/>
            <person name="Schwartman J."/>
            <person name="Shea T."/>
            <person name="Abouelleil A."/>
            <person name="Cao P."/>
            <person name="Chapman S."/>
            <person name="Cusick C."/>
            <person name="Young S."/>
            <person name="Neafsey D."/>
            <person name="Nusbaum C."/>
            <person name="Birren B."/>
        </authorList>
    </citation>
    <scope>NUCLEOTIDE SEQUENCE</scope>
    <source>
        <strain evidence="3">9E7_DIV0242</strain>
    </source>
</reference>
<reference evidence="2" key="1">
    <citation type="submission" date="2017-05" db="EMBL/GenBank/DDBJ databases">
        <title>The Genome Sequence of Enterococcus sp. 9E7_DIV0242.</title>
        <authorList>
            <consortium name="The Broad Institute Genomics Platform"/>
            <consortium name="The Broad Institute Genomic Center for Infectious Diseases"/>
            <person name="Earl A."/>
            <person name="Manson A."/>
            <person name="Schwartman J."/>
            <person name="Gilmore M."/>
            <person name="Abouelleil A."/>
            <person name="Cao P."/>
            <person name="Chapman S."/>
            <person name="Cusick C."/>
            <person name="Shea T."/>
            <person name="Young S."/>
            <person name="Neafsey D."/>
            <person name="Nusbaum C."/>
            <person name="Birren B."/>
        </authorList>
    </citation>
    <scope>NUCLEOTIDE SEQUENCE [LARGE SCALE GENOMIC DNA]</scope>
    <source>
        <strain evidence="2">9E7_DIV0242</strain>
    </source>
</reference>
<evidence type="ECO:0000313" key="2">
    <source>
        <dbReference type="EMBL" id="OTP17662.1"/>
    </source>
</evidence>
<dbReference type="SMART" id="SM00530">
    <property type="entry name" value="HTH_XRE"/>
    <property type="match status" value="1"/>
</dbReference>
<dbReference type="InterPro" id="IPR010982">
    <property type="entry name" value="Lambda_DNA-bd_dom_sf"/>
</dbReference>
<evidence type="ECO:0000313" key="3">
    <source>
        <dbReference type="EMBL" id="WYJ91275.1"/>
    </source>
</evidence>
<gene>
    <name evidence="2" type="ORF">A5888_001800</name>
    <name evidence="3" type="ORF">A5888_003043</name>
</gene>
<evidence type="ECO:0000313" key="4">
    <source>
        <dbReference type="Proteomes" id="UP000195141"/>
    </source>
</evidence>
<dbReference type="PROSITE" id="PS50943">
    <property type="entry name" value="HTH_CROC1"/>
    <property type="match status" value="1"/>
</dbReference>
<dbReference type="EMBL" id="CP147247">
    <property type="protein sequence ID" value="WYJ91275.1"/>
    <property type="molecule type" value="Genomic_DNA"/>
</dbReference>
<dbReference type="NCBIfam" id="TIGR01716">
    <property type="entry name" value="RGG_Cterm"/>
    <property type="match status" value="1"/>
</dbReference>
<dbReference type="RefSeq" id="WP_086348857.1">
    <property type="nucleotide sequence ID" value="NZ_CP147247.1"/>
</dbReference>